<dbReference type="Proteomes" id="UP001472677">
    <property type="component" value="Unassembled WGS sequence"/>
</dbReference>
<organism evidence="1 2">
    <name type="scientific">Hibiscus sabdariffa</name>
    <name type="common">roselle</name>
    <dbReference type="NCBI Taxonomy" id="183260"/>
    <lineage>
        <taxon>Eukaryota</taxon>
        <taxon>Viridiplantae</taxon>
        <taxon>Streptophyta</taxon>
        <taxon>Embryophyta</taxon>
        <taxon>Tracheophyta</taxon>
        <taxon>Spermatophyta</taxon>
        <taxon>Magnoliopsida</taxon>
        <taxon>eudicotyledons</taxon>
        <taxon>Gunneridae</taxon>
        <taxon>Pentapetalae</taxon>
        <taxon>rosids</taxon>
        <taxon>malvids</taxon>
        <taxon>Malvales</taxon>
        <taxon>Malvaceae</taxon>
        <taxon>Malvoideae</taxon>
        <taxon>Hibiscus</taxon>
    </lineage>
</organism>
<name>A0ABR2F1C6_9ROSI</name>
<keyword evidence="2" id="KW-1185">Reference proteome</keyword>
<gene>
    <name evidence="1" type="ORF">V6N12_007308</name>
</gene>
<evidence type="ECO:0000313" key="2">
    <source>
        <dbReference type="Proteomes" id="UP001472677"/>
    </source>
</evidence>
<evidence type="ECO:0000313" key="1">
    <source>
        <dbReference type="EMBL" id="KAK8568766.1"/>
    </source>
</evidence>
<proteinExistence type="predicted"/>
<reference evidence="1 2" key="1">
    <citation type="journal article" date="2024" name="G3 (Bethesda)">
        <title>Genome assembly of Hibiscus sabdariffa L. provides insights into metabolisms of medicinal natural products.</title>
        <authorList>
            <person name="Kim T."/>
        </authorList>
    </citation>
    <scope>NUCLEOTIDE SEQUENCE [LARGE SCALE GENOMIC DNA]</scope>
    <source>
        <strain evidence="1">TK-2024</strain>
        <tissue evidence="1">Old leaves</tissue>
    </source>
</reference>
<protein>
    <submittedName>
        <fullName evidence="1">Uncharacterized protein</fullName>
    </submittedName>
</protein>
<comment type="caution">
    <text evidence="1">The sequence shown here is derived from an EMBL/GenBank/DDBJ whole genome shotgun (WGS) entry which is preliminary data.</text>
</comment>
<accession>A0ABR2F1C6</accession>
<dbReference type="EMBL" id="JBBPBM010000009">
    <property type="protein sequence ID" value="KAK8568766.1"/>
    <property type="molecule type" value="Genomic_DNA"/>
</dbReference>
<sequence length="236" mass="25426">MDGHGVEDSTETMEMDVGTGEILACEKEVKLPGLQKKLSYASVVEGMDLSGISGQVDQEKSEGVSKVTNSARDDVETFRPWMVAMNRNQRPRRDSHEKKPAVEGTSLANGTWYQVLQDQETDVSVGRIGGVIKEGVYVRRGSSNQTKGNATVASGKVASLKQQLLQTSLGASSSKAADGDSSKAYANPIVDRKVINEVEVRSSIKGGNHTPTLIVKVENKLKRHLSNVGVMGRVLN</sequence>